<accession>A0A0L0SIG1</accession>
<evidence type="ECO:0000313" key="3">
    <source>
        <dbReference type="Proteomes" id="UP000054350"/>
    </source>
</evidence>
<dbReference type="PANTHER" id="PTHR46124:SF2">
    <property type="entry name" value="D-AMINOACYL-TRNA DEACYLASE"/>
    <property type="match status" value="1"/>
</dbReference>
<dbReference type="InterPro" id="IPR001130">
    <property type="entry name" value="TatD-like"/>
</dbReference>
<dbReference type="EMBL" id="GG745340">
    <property type="protein sequence ID" value="KNE62293.1"/>
    <property type="molecule type" value="Genomic_DNA"/>
</dbReference>
<reference evidence="2 3" key="1">
    <citation type="submission" date="2009-11" db="EMBL/GenBank/DDBJ databases">
        <title>Annotation of Allomyces macrogynus ATCC 38327.</title>
        <authorList>
            <consortium name="The Broad Institute Genome Sequencing Platform"/>
            <person name="Russ C."/>
            <person name="Cuomo C."/>
            <person name="Burger G."/>
            <person name="Gray M.W."/>
            <person name="Holland P.W.H."/>
            <person name="King N."/>
            <person name="Lang F.B.F."/>
            <person name="Roger A.J."/>
            <person name="Ruiz-Trillo I."/>
            <person name="Young S.K."/>
            <person name="Zeng Q."/>
            <person name="Gargeya S."/>
            <person name="Fitzgerald M."/>
            <person name="Haas B."/>
            <person name="Abouelleil A."/>
            <person name="Alvarado L."/>
            <person name="Arachchi H.M."/>
            <person name="Berlin A."/>
            <person name="Chapman S.B."/>
            <person name="Gearin G."/>
            <person name="Goldberg J."/>
            <person name="Griggs A."/>
            <person name="Gujja S."/>
            <person name="Hansen M."/>
            <person name="Heiman D."/>
            <person name="Howarth C."/>
            <person name="Larimer J."/>
            <person name="Lui A."/>
            <person name="MacDonald P.J.P."/>
            <person name="McCowen C."/>
            <person name="Montmayeur A."/>
            <person name="Murphy C."/>
            <person name="Neiman D."/>
            <person name="Pearson M."/>
            <person name="Priest M."/>
            <person name="Roberts A."/>
            <person name="Saif S."/>
            <person name="Shea T."/>
            <person name="Sisk P."/>
            <person name="Stolte C."/>
            <person name="Sykes S."/>
            <person name="Wortman J."/>
            <person name="Nusbaum C."/>
            <person name="Birren B."/>
        </authorList>
    </citation>
    <scope>NUCLEOTIDE SEQUENCE [LARGE SCALE GENOMIC DNA]</scope>
    <source>
        <strain evidence="2 3">ATCC 38327</strain>
    </source>
</reference>
<sequence>MITDTHCHLVPRCFPATAPNGLMQTLARDAHAAGVQCICAVSETADDMTTLVATYGPKKDHGQAGTAGHPKAARVLVFGGLHPVQLMSADEARAITAENPMRNPRVRPVSWTDWTAAEPLLTNLARTGQLAGSGEIGLDYTPYVLVGHPHGPDAAKSDQLCMLDAHLAIASTHNLPVTVHSRSAGKYALAATDKYPHVRVAMHTFDGAPGKSAVPALAWRDKLWFSIPPSVCQPGSAFRKLVDLVPLSALLVESDAPALAPEVGDEYNIPANAARVVLEIAAIKGVPVEEAEKVLEENTRRWLGVLG</sequence>
<keyword evidence="1" id="KW-0479">Metal-binding</keyword>
<evidence type="ECO:0000313" key="2">
    <source>
        <dbReference type="EMBL" id="KNE62293.1"/>
    </source>
</evidence>
<dbReference type="PANTHER" id="PTHR46124">
    <property type="entry name" value="D-AMINOACYL-TRNA DEACYLASE"/>
    <property type="match status" value="1"/>
</dbReference>
<dbReference type="SUPFAM" id="SSF51556">
    <property type="entry name" value="Metallo-dependent hydrolases"/>
    <property type="match status" value="1"/>
</dbReference>
<dbReference type="AlphaFoldDB" id="A0A0L0SIG1"/>
<evidence type="ECO:0008006" key="4">
    <source>
        <dbReference type="Google" id="ProtNLM"/>
    </source>
</evidence>
<feature type="binding site" evidence="1">
    <location>
        <position position="6"/>
    </location>
    <ligand>
        <name>a divalent metal cation</name>
        <dbReference type="ChEBI" id="CHEBI:60240"/>
        <label>1</label>
    </ligand>
</feature>
<feature type="binding site" evidence="1">
    <location>
        <position position="8"/>
    </location>
    <ligand>
        <name>a divalent metal cation</name>
        <dbReference type="ChEBI" id="CHEBI:60240"/>
        <label>1</label>
    </ligand>
</feature>
<dbReference type="PIRSF" id="PIRSF005902">
    <property type="entry name" value="DNase_TatD"/>
    <property type="match status" value="1"/>
</dbReference>
<dbReference type="OMA" id="ITDTHCH"/>
<dbReference type="Pfam" id="PF01026">
    <property type="entry name" value="TatD_DNase"/>
    <property type="match status" value="1"/>
</dbReference>
<feature type="binding site" evidence="1">
    <location>
        <position position="255"/>
    </location>
    <ligand>
        <name>a divalent metal cation</name>
        <dbReference type="ChEBI" id="CHEBI:60240"/>
        <label>1</label>
    </ligand>
</feature>
<dbReference type="STRING" id="578462.A0A0L0SIG1"/>
<dbReference type="GO" id="GO:0046872">
    <property type="term" value="F:metal ion binding"/>
    <property type="evidence" value="ECO:0007669"/>
    <property type="project" value="UniProtKB-KW"/>
</dbReference>
<dbReference type="GO" id="GO:0016788">
    <property type="term" value="F:hydrolase activity, acting on ester bonds"/>
    <property type="evidence" value="ECO:0007669"/>
    <property type="project" value="InterPro"/>
</dbReference>
<dbReference type="Gene3D" id="3.20.20.140">
    <property type="entry name" value="Metal-dependent hydrolases"/>
    <property type="match status" value="1"/>
</dbReference>
<feature type="binding site" evidence="1">
    <location>
        <position position="203"/>
    </location>
    <ligand>
        <name>a divalent metal cation</name>
        <dbReference type="ChEBI" id="CHEBI:60240"/>
        <label>2</label>
    </ligand>
</feature>
<feature type="binding site" evidence="1">
    <location>
        <position position="180"/>
    </location>
    <ligand>
        <name>a divalent metal cation</name>
        <dbReference type="ChEBI" id="CHEBI:60240"/>
        <label>2</label>
    </ligand>
</feature>
<organism evidence="2 3">
    <name type="scientific">Allomyces macrogynus (strain ATCC 38327)</name>
    <name type="common">Allomyces javanicus var. macrogynus</name>
    <dbReference type="NCBI Taxonomy" id="578462"/>
    <lineage>
        <taxon>Eukaryota</taxon>
        <taxon>Fungi</taxon>
        <taxon>Fungi incertae sedis</taxon>
        <taxon>Blastocladiomycota</taxon>
        <taxon>Blastocladiomycetes</taxon>
        <taxon>Blastocladiales</taxon>
        <taxon>Blastocladiaceae</taxon>
        <taxon>Allomyces</taxon>
    </lineage>
</organism>
<keyword evidence="3" id="KW-1185">Reference proteome</keyword>
<dbReference type="InterPro" id="IPR032466">
    <property type="entry name" value="Metal_Hydrolase"/>
</dbReference>
<name>A0A0L0SIG1_ALLM3</name>
<feature type="binding site" evidence="1">
    <location>
        <position position="135"/>
    </location>
    <ligand>
        <name>a divalent metal cation</name>
        <dbReference type="ChEBI" id="CHEBI:60240"/>
        <label>1</label>
    </ligand>
</feature>
<evidence type="ECO:0000256" key="1">
    <source>
        <dbReference type="PIRSR" id="PIRSR005902-1"/>
    </source>
</evidence>
<dbReference type="eggNOG" id="KOG3020">
    <property type="taxonomic scope" value="Eukaryota"/>
</dbReference>
<reference evidence="3" key="2">
    <citation type="submission" date="2009-11" db="EMBL/GenBank/DDBJ databases">
        <title>The Genome Sequence of Allomyces macrogynus strain ATCC 38327.</title>
        <authorList>
            <consortium name="The Broad Institute Genome Sequencing Platform"/>
            <person name="Russ C."/>
            <person name="Cuomo C."/>
            <person name="Shea T."/>
            <person name="Young S.K."/>
            <person name="Zeng Q."/>
            <person name="Koehrsen M."/>
            <person name="Haas B."/>
            <person name="Borodovsky M."/>
            <person name="Guigo R."/>
            <person name="Alvarado L."/>
            <person name="Berlin A."/>
            <person name="Borenstein D."/>
            <person name="Chen Z."/>
            <person name="Engels R."/>
            <person name="Freedman E."/>
            <person name="Gellesch M."/>
            <person name="Goldberg J."/>
            <person name="Griggs A."/>
            <person name="Gujja S."/>
            <person name="Heiman D."/>
            <person name="Hepburn T."/>
            <person name="Howarth C."/>
            <person name="Jen D."/>
            <person name="Larson L."/>
            <person name="Lewis B."/>
            <person name="Mehta T."/>
            <person name="Park D."/>
            <person name="Pearson M."/>
            <person name="Roberts A."/>
            <person name="Saif S."/>
            <person name="Shenoy N."/>
            <person name="Sisk P."/>
            <person name="Stolte C."/>
            <person name="Sykes S."/>
            <person name="Walk T."/>
            <person name="White J."/>
            <person name="Yandava C."/>
            <person name="Burger G."/>
            <person name="Gray M.W."/>
            <person name="Holland P.W.H."/>
            <person name="King N."/>
            <person name="Lang F.B.F."/>
            <person name="Roger A.J."/>
            <person name="Ruiz-Trillo I."/>
            <person name="Lander E."/>
            <person name="Nusbaum C."/>
        </authorList>
    </citation>
    <scope>NUCLEOTIDE SEQUENCE [LARGE SCALE GENOMIC DNA]</scope>
    <source>
        <strain evidence="3">ATCC 38327</strain>
    </source>
</reference>
<gene>
    <name evidence="2" type="ORF">AMAG_07525</name>
</gene>
<dbReference type="OrthoDB" id="6079689at2759"/>
<dbReference type="VEuPathDB" id="FungiDB:AMAG_07525"/>
<protein>
    <recommendedName>
        <fullName evidence="4">TatD family hydrolase</fullName>
    </recommendedName>
</protein>
<dbReference type="Proteomes" id="UP000054350">
    <property type="component" value="Unassembled WGS sequence"/>
</dbReference>
<proteinExistence type="predicted"/>